<sequence>MSNQLLNCIVCQEKAKLICFCSNISLCEKCIGKHLLDNPSISHKPVPLSDLSLSPKYTQNLEDLNKEEEKFLRIATHQQEVINAIQSKLANEILELDEFKNISLQVIAEFIKSVQREVADASKFINNFVNEKCNDAQKELRNALVLLKLSHDSNHPILSLLLRCKSVEEVRNIDITKKDLKFKELGIKDSVKDAVYFCFDILKDNTIMANRLPQAHPGDNADKHEPIRKSKIAVPGSRLEKNGKEASPIRLERALSDNAVERLSFSSTNGVPRKAIPVPVIQSVKAENIDSHDASLKRHHSRDILVISHSKTVPSSKNPFRESRSSVAESPSRKLNLSLRSSKSIELGVLKGRLSVDPRMQQISSFQKSRSSDPLPPSLYCFIPESSRLIIYNTSTKDSEEIIFENDIFYSKSSWGVSEDGKLILTGGYDGNALKHTFMYNLYDKFTEKVPNLMQARYNHAQVALGNYVYALGGFNTNPMKDCERLNLNTKKWQKTGNLNIARDCHAACVHSGRIFVAGGSGIDSIEAFNAVSEKFSLIRVRLSVPGRCCMFPHNKTILLFQRKKAIRLCPTSMSCTEISTIQEAEWWTPGDPVITDEYVYFITQFNAFKFQSETGIIELEYTFNL</sequence>
<evidence type="ECO:0000256" key="3">
    <source>
        <dbReference type="SAM" id="MobiDB-lite"/>
    </source>
</evidence>
<dbReference type="Gene3D" id="2.120.10.80">
    <property type="entry name" value="Kelch-type beta propeller"/>
    <property type="match status" value="1"/>
</dbReference>
<gene>
    <name evidence="4" type="ORF">BSTOLATCC_MIC14411</name>
</gene>
<dbReference type="Pfam" id="PF01344">
    <property type="entry name" value="Kelch_1"/>
    <property type="match status" value="1"/>
</dbReference>
<evidence type="ECO:0000313" key="4">
    <source>
        <dbReference type="EMBL" id="CAG9315661.1"/>
    </source>
</evidence>
<feature type="region of interest" description="Disordered" evidence="3">
    <location>
        <begin position="313"/>
        <end position="333"/>
    </location>
</feature>
<dbReference type="PANTHER" id="PTHR24412:SF489">
    <property type="entry name" value="RING FINGER DOMAIN AND KELCH REPEAT-CONTAINING PROTEIN DDB_G0271372"/>
    <property type="match status" value="1"/>
</dbReference>
<keyword evidence="5" id="KW-1185">Reference proteome</keyword>
<evidence type="ECO:0008006" key="6">
    <source>
        <dbReference type="Google" id="ProtNLM"/>
    </source>
</evidence>
<evidence type="ECO:0000256" key="1">
    <source>
        <dbReference type="ARBA" id="ARBA00022441"/>
    </source>
</evidence>
<accession>A0AAU9IPJ1</accession>
<dbReference type="InterPro" id="IPR015915">
    <property type="entry name" value="Kelch-typ_b-propeller"/>
</dbReference>
<evidence type="ECO:0000313" key="5">
    <source>
        <dbReference type="Proteomes" id="UP001162131"/>
    </source>
</evidence>
<dbReference type="Proteomes" id="UP001162131">
    <property type="component" value="Unassembled WGS sequence"/>
</dbReference>
<keyword evidence="2" id="KW-0677">Repeat</keyword>
<dbReference type="InterPro" id="IPR006652">
    <property type="entry name" value="Kelch_1"/>
</dbReference>
<comment type="caution">
    <text evidence="4">The sequence shown here is derived from an EMBL/GenBank/DDBJ whole genome shotgun (WGS) entry which is preliminary data.</text>
</comment>
<dbReference type="AlphaFoldDB" id="A0AAU9IPJ1"/>
<evidence type="ECO:0000256" key="2">
    <source>
        <dbReference type="ARBA" id="ARBA00022737"/>
    </source>
</evidence>
<dbReference type="SUPFAM" id="SSF117281">
    <property type="entry name" value="Kelch motif"/>
    <property type="match status" value="1"/>
</dbReference>
<organism evidence="4 5">
    <name type="scientific">Blepharisma stoltei</name>
    <dbReference type="NCBI Taxonomy" id="1481888"/>
    <lineage>
        <taxon>Eukaryota</taxon>
        <taxon>Sar</taxon>
        <taxon>Alveolata</taxon>
        <taxon>Ciliophora</taxon>
        <taxon>Postciliodesmatophora</taxon>
        <taxon>Heterotrichea</taxon>
        <taxon>Heterotrichida</taxon>
        <taxon>Blepharismidae</taxon>
        <taxon>Blepharisma</taxon>
    </lineage>
</organism>
<keyword evidence="1" id="KW-0880">Kelch repeat</keyword>
<dbReference type="SMART" id="SM00612">
    <property type="entry name" value="Kelch"/>
    <property type="match status" value="2"/>
</dbReference>
<reference evidence="4" key="1">
    <citation type="submission" date="2021-09" db="EMBL/GenBank/DDBJ databases">
        <authorList>
            <consortium name="AG Swart"/>
            <person name="Singh M."/>
            <person name="Singh A."/>
            <person name="Seah K."/>
            <person name="Emmerich C."/>
        </authorList>
    </citation>
    <scope>NUCLEOTIDE SEQUENCE</scope>
    <source>
        <strain evidence="4">ATCC30299</strain>
    </source>
</reference>
<dbReference type="EMBL" id="CAJZBQ010000014">
    <property type="protein sequence ID" value="CAG9315661.1"/>
    <property type="molecule type" value="Genomic_DNA"/>
</dbReference>
<dbReference type="PANTHER" id="PTHR24412">
    <property type="entry name" value="KELCH PROTEIN"/>
    <property type="match status" value="1"/>
</dbReference>
<protein>
    <recommendedName>
        <fullName evidence="6">B box-type domain-containing protein</fullName>
    </recommendedName>
</protein>
<proteinExistence type="predicted"/>
<name>A0AAU9IPJ1_9CILI</name>